<dbReference type="PROSITE" id="PS50878">
    <property type="entry name" value="RT_POL"/>
    <property type="match status" value="1"/>
</dbReference>
<dbReference type="PANTHER" id="PTHR33481">
    <property type="entry name" value="REVERSE TRANSCRIPTASE"/>
    <property type="match status" value="1"/>
</dbReference>
<organism evidence="2">
    <name type="scientific">Spodoptera frugiperda</name>
    <name type="common">Fall armyworm</name>
    <dbReference type="NCBI Taxonomy" id="7108"/>
    <lineage>
        <taxon>Eukaryota</taxon>
        <taxon>Metazoa</taxon>
        <taxon>Ecdysozoa</taxon>
        <taxon>Arthropoda</taxon>
        <taxon>Hexapoda</taxon>
        <taxon>Insecta</taxon>
        <taxon>Pterygota</taxon>
        <taxon>Neoptera</taxon>
        <taxon>Endopterygota</taxon>
        <taxon>Lepidoptera</taxon>
        <taxon>Glossata</taxon>
        <taxon>Ditrysia</taxon>
        <taxon>Noctuoidea</taxon>
        <taxon>Noctuidae</taxon>
        <taxon>Amphipyrinae</taxon>
        <taxon>Spodoptera</taxon>
    </lineage>
</organism>
<dbReference type="InterPro" id="IPR043502">
    <property type="entry name" value="DNA/RNA_pol_sf"/>
</dbReference>
<feature type="domain" description="Reverse transcriptase" evidence="1">
    <location>
        <begin position="1"/>
        <end position="225"/>
    </location>
</feature>
<proteinExistence type="predicted"/>
<name>A0A2H1VW26_SPOFR</name>
<sequence length="517" mass="57462">MGDFNHHYRWGSDYRLEWLVESRRLLPATQFGFGKGLGTADSVGTLTSSVRLALSRDESLVAVFLDVSAAYDSVLLPLLRQKLICQIIGCILSNRTLKLRTPEDNPVQRTAWRGLPQGSVLSPILYNIYTHDLPSCLNYDCSALQYADDIALMVTGSSITDAAQSMNVSLTSLYQWLLSHGLSLSAPKSSAVFFTRRRRIPDLRLEIDGQGIPIKGSARFLGVTLDSKMSGVDHIDTYPYSELWPGYGGVYIEAHIQCIGQKCNGLLLLPCAPCNKQALKKLDPIQAKCLRVIIGAMKSSPINALQVECAEPPLNLRRQYLADRFISKVLSLSTHPLLPILEQVHSSYDSSAYWNHKSVPPVIVRYRELKNLSTPISQPRLVLGLGISKSSVDAKGEFERALSKYWKGWNVVYTDAFKLSRNGCTDVAAYYQNSRIALLFKCPPEASVYTGECAGILESIKFIKSHNLNSRSSIKSLCQDQLHSRIYSSLIIEIKTLLLACQKDGLNVEALMCRHVS</sequence>
<dbReference type="InterPro" id="IPR000477">
    <property type="entry name" value="RT_dom"/>
</dbReference>
<reference evidence="2" key="1">
    <citation type="submission" date="2016-07" db="EMBL/GenBank/DDBJ databases">
        <authorList>
            <person name="Bretaudeau A."/>
        </authorList>
    </citation>
    <scope>NUCLEOTIDE SEQUENCE</scope>
    <source>
        <strain evidence="2">Rice</strain>
        <tissue evidence="2">Whole body</tissue>
    </source>
</reference>
<dbReference type="PANTHER" id="PTHR33481:SF1">
    <property type="entry name" value="ENDONUCLEASE_EXONUCLEASE_PHOSPHATASE DOMAIN-CONTAINING PROTEIN-RELATED"/>
    <property type="match status" value="1"/>
</dbReference>
<evidence type="ECO:0000259" key="1">
    <source>
        <dbReference type="PROSITE" id="PS50878"/>
    </source>
</evidence>
<gene>
    <name evidence="2" type="ORF">SFRICE_035129</name>
</gene>
<dbReference type="SUPFAM" id="SSF56672">
    <property type="entry name" value="DNA/RNA polymerases"/>
    <property type="match status" value="1"/>
</dbReference>
<dbReference type="AlphaFoldDB" id="A0A2H1VW26"/>
<dbReference type="CDD" id="cd01650">
    <property type="entry name" value="RT_nLTR_like"/>
    <property type="match status" value="1"/>
</dbReference>
<dbReference type="GO" id="GO:0071897">
    <property type="term" value="P:DNA biosynthetic process"/>
    <property type="evidence" value="ECO:0007669"/>
    <property type="project" value="UniProtKB-ARBA"/>
</dbReference>
<accession>A0A2H1VW26</accession>
<dbReference type="EMBL" id="ODYU01004749">
    <property type="protein sequence ID" value="SOQ44956.1"/>
    <property type="molecule type" value="Genomic_DNA"/>
</dbReference>
<dbReference type="Pfam" id="PF00078">
    <property type="entry name" value="RVT_1"/>
    <property type="match status" value="1"/>
</dbReference>
<evidence type="ECO:0000313" key="2">
    <source>
        <dbReference type="EMBL" id="SOQ44956.1"/>
    </source>
</evidence>
<protein>
    <submittedName>
        <fullName evidence="2">SFRICE_035129</fullName>
    </submittedName>
</protein>